<dbReference type="Proteomes" id="UP001589810">
    <property type="component" value="Unassembled WGS sequence"/>
</dbReference>
<accession>A0ABV6MR93</accession>
<protein>
    <submittedName>
        <fullName evidence="1">Uncharacterized protein</fullName>
    </submittedName>
</protein>
<organism evidence="1 2">
    <name type="scientific">Kutzneria chonburiensis</name>
    <dbReference type="NCBI Taxonomy" id="1483604"/>
    <lineage>
        <taxon>Bacteria</taxon>
        <taxon>Bacillati</taxon>
        <taxon>Actinomycetota</taxon>
        <taxon>Actinomycetes</taxon>
        <taxon>Pseudonocardiales</taxon>
        <taxon>Pseudonocardiaceae</taxon>
        <taxon>Kutzneria</taxon>
    </lineage>
</organism>
<evidence type="ECO:0000313" key="2">
    <source>
        <dbReference type="Proteomes" id="UP001589810"/>
    </source>
</evidence>
<dbReference type="RefSeq" id="WP_273940836.1">
    <property type="nucleotide sequence ID" value="NZ_CP097263.1"/>
</dbReference>
<proteinExistence type="predicted"/>
<gene>
    <name evidence="1" type="ORF">ACFFH7_13035</name>
</gene>
<evidence type="ECO:0000313" key="1">
    <source>
        <dbReference type="EMBL" id="MFC0542415.1"/>
    </source>
</evidence>
<dbReference type="EMBL" id="JBHLUD010000004">
    <property type="protein sequence ID" value="MFC0542415.1"/>
    <property type="molecule type" value="Genomic_DNA"/>
</dbReference>
<comment type="caution">
    <text evidence="1">The sequence shown here is derived from an EMBL/GenBank/DDBJ whole genome shotgun (WGS) entry which is preliminary data.</text>
</comment>
<name>A0ABV6MR93_9PSEU</name>
<sequence length="72" mass="7753">MKIAVLSDVDGRLIGIAPVHNEVEGGPVGRIVAQQGQVLHEIEVADEILANPERVARLHETHRVSAGRLVES</sequence>
<keyword evidence="2" id="KW-1185">Reference proteome</keyword>
<reference evidence="1 2" key="1">
    <citation type="submission" date="2024-09" db="EMBL/GenBank/DDBJ databases">
        <authorList>
            <person name="Sun Q."/>
            <person name="Mori K."/>
        </authorList>
    </citation>
    <scope>NUCLEOTIDE SEQUENCE [LARGE SCALE GENOMIC DNA]</scope>
    <source>
        <strain evidence="1 2">TBRC 1432</strain>
    </source>
</reference>